<name>A0ACC1QN34_9HYPO</name>
<reference evidence="1" key="1">
    <citation type="submission" date="2022-07" db="EMBL/GenBank/DDBJ databases">
        <title>Genome Sequence of Lecanicillium saksenae.</title>
        <authorList>
            <person name="Buettner E."/>
        </authorList>
    </citation>
    <scope>NUCLEOTIDE SEQUENCE</scope>
    <source>
        <strain evidence="1">VT-O1</strain>
    </source>
</reference>
<accession>A0ACC1QN34</accession>
<sequence length="81" mass="8892">MPAGRRSGRAAAKRAAAALESTPRGFADVEDETMVDADVTEMSEIANRDDEKDEDHEEPQEEPEDDDNEEAKEASRTAAEK</sequence>
<gene>
    <name evidence="1" type="ORF">NLG97_g7432</name>
</gene>
<protein>
    <submittedName>
        <fullName evidence="1">Uncharacterized protein</fullName>
    </submittedName>
</protein>
<proteinExistence type="predicted"/>
<dbReference type="EMBL" id="JANAKD010001135">
    <property type="protein sequence ID" value="KAJ3482962.1"/>
    <property type="molecule type" value="Genomic_DNA"/>
</dbReference>
<keyword evidence="2" id="KW-1185">Reference proteome</keyword>
<comment type="caution">
    <text evidence="1">The sequence shown here is derived from an EMBL/GenBank/DDBJ whole genome shotgun (WGS) entry which is preliminary data.</text>
</comment>
<organism evidence="1 2">
    <name type="scientific">Lecanicillium saksenae</name>
    <dbReference type="NCBI Taxonomy" id="468837"/>
    <lineage>
        <taxon>Eukaryota</taxon>
        <taxon>Fungi</taxon>
        <taxon>Dikarya</taxon>
        <taxon>Ascomycota</taxon>
        <taxon>Pezizomycotina</taxon>
        <taxon>Sordariomycetes</taxon>
        <taxon>Hypocreomycetidae</taxon>
        <taxon>Hypocreales</taxon>
        <taxon>Cordycipitaceae</taxon>
        <taxon>Lecanicillium</taxon>
    </lineage>
</organism>
<dbReference type="Proteomes" id="UP001148737">
    <property type="component" value="Unassembled WGS sequence"/>
</dbReference>
<evidence type="ECO:0000313" key="2">
    <source>
        <dbReference type="Proteomes" id="UP001148737"/>
    </source>
</evidence>
<evidence type="ECO:0000313" key="1">
    <source>
        <dbReference type="EMBL" id="KAJ3482962.1"/>
    </source>
</evidence>